<feature type="domain" description="Methyltransferase" evidence="2">
    <location>
        <begin position="36"/>
        <end position="165"/>
    </location>
</feature>
<comment type="caution">
    <text evidence="3">The sequence shown here is derived from an EMBL/GenBank/DDBJ whole genome shotgun (WGS) entry which is preliminary data.</text>
</comment>
<dbReference type="GO" id="GO:0008168">
    <property type="term" value="F:methyltransferase activity"/>
    <property type="evidence" value="ECO:0007669"/>
    <property type="project" value="UniProtKB-KW"/>
</dbReference>
<dbReference type="AlphaFoldDB" id="A0A430B6Q3"/>
<keyword evidence="3" id="KW-0489">Methyltransferase</keyword>
<evidence type="ECO:0000313" key="3">
    <source>
        <dbReference type="EMBL" id="RSU15979.1"/>
    </source>
</evidence>
<evidence type="ECO:0000313" key="4">
    <source>
        <dbReference type="Proteomes" id="UP000288028"/>
    </source>
</evidence>
<dbReference type="SUPFAM" id="SSF53335">
    <property type="entry name" value="S-adenosyl-L-methionine-dependent methyltransferases"/>
    <property type="match status" value="1"/>
</dbReference>
<proteinExistence type="predicted"/>
<accession>A0A430B6Q3</accession>
<protein>
    <submittedName>
        <fullName evidence="3">SAM-dependent methyltransferase</fullName>
    </submittedName>
</protein>
<dbReference type="RefSeq" id="WP_126792963.1">
    <property type="nucleotide sequence ID" value="NZ_CP060720.1"/>
</dbReference>
<dbReference type="Proteomes" id="UP000288028">
    <property type="component" value="Unassembled WGS sequence"/>
</dbReference>
<dbReference type="CDD" id="cd02440">
    <property type="entry name" value="AdoMet_MTases"/>
    <property type="match status" value="1"/>
</dbReference>
<evidence type="ECO:0000256" key="1">
    <source>
        <dbReference type="ARBA" id="ARBA00022679"/>
    </source>
</evidence>
<dbReference type="PANTHER" id="PTHR43861">
    <property type="entry name" value="TRANS-ACONITATE 2-METHYLTRANSFERASE-RELATED"/>
    <property type="match status" value="1"/>
</dbReference>
<keyword evidence="1 3" id="KW-0808">Transferase</keyword>
<dbReference type="InterPro" id="IPR029063">
    <property type="entry name" value="SAM-dependent_MTases_sf"/>
</dbReference>
<dbReference type="Gene3D" id="3.40.50.150">
    <property type="entry name" value="Vaccinia Virus protein VP39"/>
    <property type="match status" value="1"/>
</dbReference>
<dbReference type="PANTHER" id="PTHR43861:SF3">
    <property type="entry name" value="PUTATIVE (AFU_ORTHOLOGUE AFUA_2G14390)-RELATED"/>
    <property type="match status" value="1"/>
</dbReference>
<evidence type="ECO:0000259" key="2">
    <source>
        <dbReference type="Pfam" id="PF13847"/>
    </source>
</evidence>
<keyword evidence="4" id="KW-1185">Reference proteome</keyword>
<dbReference type="Pfam" id="PF13847">
    <property type="entry name" value="Methyltransf_31"/>
    <property type="match status" value="1"/>
</dbReference>
<dbReference type="InterPro" id="IPR025714">
    <property type="entry name" value="Methyltranfer_dom"/>
</dbReference>
<dbReference type="GO" id="GO:0032259">
    <property type="term" value="P:methylation"/>
    <property type="evidence" value="ECO:0007669"/>
    <property type="project" value="UniProtKB-KW"/>
</dbReference>
<dbReference type="OrthoDB" id="9791837at2"/>
<reference evidence="3 4" key="1">
    <citation type="submission" date="2017-05" db="EMBL/GenBank/DDBJ databases">
        <title>Vagococcus spp. assemblies.</title>
        <authorList>
            <person name="Gulvik C.A."/>
        </authorList>
    </citation>
    <scope>NUCLEOTIDE SEQUENCE [LARGE SCALE GENOMIC DNA]</scope>
    <source>
        <strain evidence="3 4">SS1714</strain>
    </source>
</reference>
<dbReference type="GeneID" id="95581849"/>
<sequence>MEKNLFDQLSHKYDTKERFELAKIIQNEIRPDIVEHTNKSLLDYGCGTGLVSLDFSKEVKSLILADASSEMLQLTKQKIEQLGLTNATTVQLDLIEKDTDIKVDTIITSLVLLHVPDTSLLLEKLYASLNEGGQLIIVDFDLNEKINDPRVHNGFDQEKLTTLLEQTGFNKISSNNFHSGKNLFMKQDATLFKAVAYK</sequence>
<gene>
    <name evidence="3" type="ORF">CBF28_06000</name>
</gene>
<organism evidence="3 4">
    <name type="scientific">Vagococcus carniphilus</name>
    <dbReference type="NCBI Taxonomy" id="218144"/>
    <lineage>
        <taxon>Bacteria</taxon>
        <taxon>Bacillati</taxon>
        <taxon>Bacillota</taxon>
        <taxon>Bacilli</taxon>
        <taxon>Lactobacillales</taxon>
        <taxon>Enterococcaceae</taxon>
        <taxon>Vagococcus</taxon>
    </lineage>
</organism>
<name>A0A430B6Q3_9ENTE</name>
<dbReference type="EMBL" id="NGKB01000004">
    <property type="protein sequence ID" value="RSU15979.1"/>
    <property type="molecule type" value="Genomic_DNA"/>
</dbReference>